<dbReference type="InterPro" id="IPR011066">
    <property type="entry name" value="MscS_channel_C_sf"/>
</dbReference>
<comment type="subcellular location">
    <subcellularLocation>
        <location evidence="1">Cell membrane</location>
        <topology evidence="1">Multi-pass membrane protein</topology>
    </subcellularLocation>
</comment>
<dbReference type="InterPro" id="IPR010920">
    <property type="entry name" value="LSM_dom_sf"/>
</dbReference>
<feature type="domain" description="Mechanosensitive ion channel MscS" evidence="8">
    <location>
        <begin position="103"/>
        <end position="168"/>
    </location>
</feature>
<evidence type="ECO:0000256" key="1">
    <source>
        <dbReference type="ARBA" id="ARBA00004651"/>
    </source>
</evidence>
<dbReference type="SUPFAM" id="SSF82861">
    <property type="entry name" value="Mechanosensitive channel protein MscS (YggB), transmembrane region"/>
    <property type="match status" value="1"/>
</dbReference>
<dbReference type="InterPro" id="IPR011014">
    <property type="entry name" value="MscS_channel_TM-2"/>
</dbReference>
<dbReference type="Pfam" id="PF21082">
    <property type="entry name" value="MS_channel_3rd"/>
    <property type="match status" value="1"/>
</dbReference>
<evidence type="ECO:0000256" key="5">
    <source>
        <dbReference type="ARBA" id="ARBA00022989"/>
    </source>
</evidence>
<dbReference type="EMBL" id="DPMF01000192">
    <property type="protein sequence ID" value="HCV81017.1"/>
    <property type="molecule type" value="Genomic_DNA"/>
</dbReference>
<dbReference type="Gene3D" id="3.30.70.100">
    <property type="match status" value="1"/>
</dbReference>
<comment type="caution">
    <text evidence="10">The sequence shown here is derived from an EMBL/GenBank/DDBJ whole genome shotgun (WGS) entry which is preliminary data.</text>
</comment>
<keyword evidence="5 7" id="KW-1133">Transmembrane helix</keyword>
<dbReference type="PANTHER" id="PTHR30221:SF1">
    <property type="entry name" value="SMALL-CONDUCTANCE MECHANOSENSITIVE CHANNEL"/>
    <property type="match status" value="1"/>
</dbReference>
<organism evidence="10 11">
    <name type="scientific">Zunongwangia profunda</name>
    <dbReference type="NCBI Taxonomy" id="398743"/>
    <lineage>
        <taxon>Bacteria</taxon>
        <taxon>Pseudomonadati</taxon>
        <taxon>Bacteroidota</taxon>
        <taxon>Flavobacteriia</taxon>
        <taxon>Flavobacteriales</taxon>
        <taxon>Flavobacteriaceae</taxon>
        <taxon>Zunongwangia</taxon>
    </lineage>
</organism>
<dbReference type="PANTHER" id="PTHR30221">
    <property type="entry name" value="SMALL-CONDUCTANCE MECHANOSENSITIVE CHANNEL"/>
    <property type="match status" value="1"/>
</dbReference>
<keyword evidence="3" id="KW-1003">Cell membrane</keyword>
<dbReference type="SUPFAM" id="SSF82689">
    <property type="entry name" value="Mechanosensitive channel protein MscS (YggB), C-terminal domain"/>
    <property type="match status" value="1"/>
</dbReference>
<keyword evidence="6 7" id="KW-0472">Membrane</keyword>
<dbReference type="Gene3D" id="1.10.287.1260">
    <property type="match status" value="1"/>
</dbReference>
<dbReference type="InterPro" id="IPR045275">
    <property type="entry name" value="MscS_archaea/bacteria_type"/>
</dbReference>
<evidence type="ECO:0000313" key="10">
    <source>
        <dbReference type="EMBL" id="HCV81017.1"/>
    </source>
</evidence>
<dbReference type="InterPro" id="IPR049278">
    <property type="entry name" value="MS_channel_C"/>
</dbReference>
<dbReference type="GO" id="GO:0005886">
    <property type="term" value="C:plasma membrane"/>
    <property type="evidence" value="ECO:0007669"/>
    <property type="project" value="UniProtKB-SubCell"/>
</dbReference>
<dbReference type="RefSeq" id="WP_228250737.1">
    <property type="nucleotide sequence ID" value="NZ_CAJXAW010000043.1"/>
</dbReference>
<evidence type="ECO:0000313" key="11">
    <source>
        <dbReference type="Proteomes" id="UP000264330"/>
    </source>
</evidence>
<dbReference type="SUPFAM" id="SSF50182">
    <property type="entry name" value="Sm-like ribonucleoproteins"/>
    <property type="match status" value="1"/>
</dbReference>
<evidence type="ECO:0000256" key="2">
    <source>
        <dbReference type="ARBA" id="ARBA00008017"/>
    </source>
</evidence>
<feature type="transmembrane region" description="Helical" evidence="7">
    <location>
        <begin position="12"/>
        <end position="32"/>
    </location>
</feature>
<evidence type="ECO:0000256" key="3">
    <source>
        <dbReference type="ARBA" id="ARBA00022475"/>
    </source>
</evidence>
<dbReference type="Pfam" id="PF00924">
    <property type="entry name" value="MS_channel_2nd"/>
    <property type="match status" value="1"/>
</dbReference>
<dbReference type="InterPro" id="IPR006685">
    <property type="entry name" value="MscS_channel_2nd"/>
</dbReference>
<dbReference type="GO" id="GO:0008381">
    <property type="term" value="F:mechanosensitive monoatomic ion channel activity"/>
    <property type="evidence" value="ECO:0007669"/>
    <property type="project" value="InterPro"/>
</dbReference>
<evidence type="ECO:0000256" key="6">
    <source>
        <dbReference type="ARBA" id="ARBA00023136"/>
    </source>
</evidence>
<sequence length="282" mass="31531">MTTSFFTDFKTVIIIGIIIAITFSLALVFKFLSRKKINKLVKTKHIDPTSYLFATNLITAIIFIIGISLALIQIPEMKTLGHSILAGAGIISLVAGLASQQALSNIMSGFLIVLFKPFKINDRITFNQTYTGTVEEINLRQVILRDFENNRIVVPNSVISSNVIVNSNLNDTKICKMIEIGIGYSSDIGRALSIMEEEIKKHPLHIDIRTPEDIENGIPEVTSRVIALANSSVTLKAWAYADNTANGFSMYCDLLRSIKERFDKENIEIPFNYQNLIIKKED</sequence>
<name>A0A3D5IZ51_9FLAO</name>
<keyword evidence="4 7" id="KW-0812">Transmembrane</keyword>
<evidence type="ECO:0000256" key="4">
    <source>
        <dbReference type="ARBA" id="ARBA00022692"/>
    </source>
</evidence>
<protein>
    <submittedName>
        <fullName evidence="10">Mechanosensitive ion channel protein MscS</fullName>
    </submittedName>
</protein>
<feature type="transmembrane region" description="Helical" evidence="7">
    <location>
        <begin position="53"/>
        <end position="74"/>
    </location>
</feature>
<evidence type="ECO:0000259" key="9">
    <source>
        <dbReference type="Pfam" id="PF21082"/>
    </source>
</evidence>
<evidence type="ECO:0000259" key="8">
    <source>
        <dbReference type="Pfam" id="PF00924"/>
    </source>
</evidence>
<dbReference type="AlphaFoldDB" id="A0A3D5IZ51"/>
<dbReference type="Gene3D" id="2.30.30.60">
    <property type="match status" value="1"/>
</dbReference>
<reference evidence="10 11" key="1">
    <citation type="journal article" date="2018" name="Nat. Biotechnol.">
        <title>A standardized bacterial taxonomy based on genome phylogeny substantially revises the tree of life.</title>
        <authorList>
            <person name="Parks D.H."/>
            <person name="Chuvochina M."/>
            <person name="Waite D.W."/>
            <person name="Rinke C."/>
            <person name="Skarshewski A."/>
            <person name="Chaumeil P.A."/>
            <person name="Hugenholtz P."/>
        </authorList>
    </citation>
    <scope>NUCLEOTIDE SEQUENCE [LARGE SCALE GENOMIC DNA]</scope>
    <source>
        <strain evidence="10">UBA9359</strain>
    </source>
</reference>
<feature type="transmembrane region" description="Helical" evidence="7">
    <location>
        <begin position="80"/>
        <end position="98"/>
    </location>
</feature>
<dbReference type="Proteomes" id="UP000264330">
    <property type="component" value="Unassembled WGS sequence"/>
</dbReference>
<feature type="domain" description="Mechanosensitive ion channel MscS C-terminal" evidence="9">
    <location>
        <begin position="178"/>
        <end position="269"/>
    </location>
</feature>
<accession>A0A3D5IZ51</accession>
<evidence type="ECO:0000256" key="7">
    <source>
        <dbReference type="SAM" id="Phobius"/>
    </source>
</evidence>
<proteinExistence type="inferred from homology"/>
<comment type="similarity">
    <text evidence="2">Belongs to the MscS (TC 1.A.23) family.</text>
</comment>
<gene>
    <name evidence="10" type="ORF">DGQ38_08215</name>
</gene>
<dbReference type="InterPro" id="IPR023408">
    <property type="entry name" value="MscS_beta-dom_sf"/>
</dbReference>